<evidence type="ECO:0000313" key="1">
    <source>
        <dbReference type="EMBL" id="SCM79231.1"/>
    </source>
</evidence>
<reference evidence="1" key="1">
    <citation type="submission" date="2016-08" db="EMBL/GenBank/DDBJ databases">
        <authorList>
            <person name="Seilhamer J.J."/>
        </authorList>
    </citation>
    <scope>NUCLEOTIDE SEQUENCE</scope>
    <source>
        <strain evidence="1">86</strain>
    </source>
</reference>
<protein>
    <submittedName>
        <fullName evidence="1">Uncharacterized protein</fullName>
    </submittedName>
</protein>
<dbReference type="EMBL" id="FMJE01000002">
    <property type="protein sequence ID" value="SCM79231.1"/>
    <property type="molecule type" value="Genomic_DNA"/>
</dbReference>
<dbReference type="AlphaFoldDB" id="A0A212LNZ9"/>
<gene>
    <name evidence="1" type="ORF">KL86SPO_20465</name>
</gene>
<accession>A0A212LNZ9</accession>
<dbReference type="RefSeq" id="WP_288183456.1">
    <property type="nucleotide sequence ID" value="NZ_LT608335.1"/>
</dbReference>
<sequence length="221" mass="24896">MNKIKALYDVVKAMKGKEAFNGTLTVQVHKDETPLLLLRNEFEKNLLTGHTKAKINTELDYEGKVAKHESNTEFTIPHSGENHHHRHHEFIRHLHPAHATGRGGLKGKLSKLAFALSILTALQTEEQEGKTIISLNAKDLPEDTKTLLREKVSRADACQRHGHGFLKEFVTIEHFDFAASMFINKLFEVEKAVITLVGTQKDEQNVPHDLTIRAELSLSAK</sequence>
<proteinExistence type="predicted"/>
<organism evidence="1">
    <name type="scientific">uncultured Sporomusa sp</name>
    <dbReference type="NCBI Taxonomy" id="307249"/>
    <lineage>
        <taxon>Bacteria</taxon>
        <taxon>Bacillati</taxon>
        <taxon>Bacillota</taxon>
        <taxon>Negativicutes</taxon>
        <taxon>Selenomonadales</taxon>
        <taxon>Sporomusaceae</taxon>
        <taxon>Sporomusa</taxon>
        <taxon>environmental samples</taxon>
    </lineage>
</organism>
<name>A0A212LNZ9_9FIRM</name>